<feature type="region of interest" description="Disordered" evidence="1">
    <location>
        <begin position="54"/>
        <end position="159"/>
    </location>
</feature>
<proteinExistence type="predicted"/>
<evidence type="ECO:0000256" key="2">
    <source>
        <dbReference type="SAM" id="SignalP"/>
    </source>
</evidence>
<accession>A0A4Y9ZFM4</accession>
<dbReference type="EMBL" id="SFCI01003112">
    <property type="protein sequence ID" value="TFY73244.1"/>
    <property type="molecule type" value="Genomic_DNA"/>
</dbReference>
<dbReference type="Proteomes" id="UP000298061">
    <property type="component" value="Unassembled WGS sequence"/>
</dbReference>
<dbReference type="AlphaFoldDB" id="A0A4Y9ZFM4"/>
<evidence type="ECO:0000256" key="1">
    <source>
        <dbReference type="SAM" id="MobiDB-lite"/>
    </source>
</evidence>
<keyword evidence="2" id="KW-0732">Signal</keyword>
<comment type="caution">
    <text evidence="3">The sequence shown here is derived from an EMBL/GenBank/DDBJ whole genome shotgun (WGS) entry which is preliminary data.</text>
</comment>
<feature type="signal peptide" evidence="2">
    <location>
        <begin position="1"/>
        <end position="19"/>
    </location>
</feature>
<evidence type="ECO:0000313" key="3">
    <source>
        <dbReference type="EMBL" id="TFY73244.1"/>
    </source>
</evidence>
<evidence type="ECO:0000313" key="4">
    <source>
        <dbReference type="Proteomes" id="UP000298061"/>
    </source>
</evidence>
<name>A0A4Y9ZFM4_9AGAM</name>
<protein>
    <recommendedName>
        <fullName evidence="5">Extracellular membrane protein CFEM domain-containing protein</fullName>
    </recommendedName>
</protein>
<organism evidence="3 4">
    <name type="scientific">Hericium alpestre</name>
    <dbReference type="NCBI Taxonomy" id="135208"/>
    <lineage>
        <taxon>Eukaryota</taxon>
        <taxon>Fungi</taxon>
        <taxon>Dikarya</taxon>
        <taxon>Basidiomycota</taxon>
        <taxon>Agaricomycotina</taxon>
        <taxon>Agaricomycetes</taxon>
        <taxon>Russulales</taxon>
        <taxon>Hericiaceae</taxon>
        <taxon>Hericium</taxon>
    </lineage>
</organism>
<keyword evidence="4" id="KW-1185">Reference proteome</keyword>
<sequence>MGRFLHLFSCAIVLTSVAASPTCTHKNRAADQCVSKCRAKFGWPGYQMGTDPWGAVTQPSAGDVKSALSDACSESSTQGPLAGAAASGPTQPAMAVPSPQAEMTTIVSSSTAPPPPPPSTSVAPSSSSEVSSSSSAKPTTSSVHVNQAAAKPSPPPAQS</sequence>
<feature type="chain" id="PRO_5021382463" description="Extracellular membrane protein CFEM domain-containing protein" evidence="2">
    <location>
        <begin position="20"/>
        <end position="159"/>
    </location>
</feature>
<dbReference type="STRING" id="135208.A0A4Y9ZFM4"/>
<feature type="non-terminal residue" evidence="3">
    <location>
        <position position="159"/>
    </location>
</feature>
<gene>
    <name evidence="3" type="ORF">EWM64_g10768</name>
</gene>
<feature type="compositionally biased region" description="Low complexity" evidence="1">
    <location>
        <begin position="120"/>
        <end position="151"/>
    </location>
</feature>
<evidence type="ECO:0008006" key="5">
    <source>
        <dbReference type="Google" id="ProtNLM"/>
    </source>
</evidence>
<reference evidence="3 4" key="1">
    <citation type="submission" date="2019-02" db="EMBL/GenBank/DDBJ databases">
        <title>Genome sequencing of the rare red list fungi Hericium alpestre (H. flagellum).</title>
        <authorList>
            <person name="Buettner E."/>
            <person name="Kellner H."/>
        </authorList>
    </citation>
    <scope>NUCLEOTIDE SEQUENCE [LARGE SCALE GENOMIC DNA]</scope>
    <source>
        <strain evidence="3 4">DSM 108284</strain>
    </source>
</reference>